<comment type="caution">
    <text evidence="3">The sequence shown here is derived from an EMBL/GenBank/DDBJ whole genome shotgun (WGS) entry which is preliminary data.</text>
</comment>
<dbReference type="PRINTS" id="PR00837">
    <property type="entry name" value="V5TPXLIKE"/>
</dbReference>
<dbReference type="GO" id="GO:0005576">
    <property type="term" value="C:extracellular region"/>
    <property type="evidence" value="ECO:0007669"/>
    <property type="project" value="InterPro"/>
</dbReference>
<dbReference type="PROSITE" id="PS01010">
    <property type="entry name" value="CRISP_2"/>
    <property type="match status" value="1"/>
</dbReference>
<dbReference type="InterPro" id="IPR018244">
    <property type="entry name" value="Allrgn_V5/Tpx1_CS"/>
</dbReference>
<dbReference type="Gene3D" id="3.40.33.10">
    <property type="entry name" value="CAP"/>
    <property type="match status" value="1"/>
</dbReference>
<dbReference type="PROSITE" id="PS01009">
    <property type="entry name" value="CRISP_1"/>
    <property type="match status" value="1"/>
</dbReference>
<sequence length="249" mass="27199">MPALSVSNDTFVRKLGNPILRLEKENKSTPNGEIIKTGEGMKHTGPAVNAPRSLKLYRRSTGSGLSVSQSEQIVNLHNVARQQVQPPASNMANMHWDNELAAKAQEYANQCIWGHNSARSNSPSTFSYVGENIYVQTNTMNTDVLESGFTAWDDEKNGFHYDTNSCSNTPCGHYTQIIWAESTALGCGVSNCPSMTNLPDYDFVDYWVFLVCNYGPGGNINGRLPYVEDRSGSSADTGGEPATSNGCRK</sequence>
<dbReference type="AlphaFoldDB" id="A0A8S3QAD9"/>
<evidence type="ECO:0000313" key="3">
    <source>
        <dbReference type="EMBL" id="CAG2191638.1"/>
    </source>
</evidence>
<evidence type="ECO:0000259" key="2">
    <source>
        <dbReference type="SMART" id="SM00198"/>
    </source>
</evidence>
<dbReference type="InterPro" id="IPR001283">
    <property type="entry name" value="CRISP-related"/>
</dbReference>
<dbReference type="SUPFAM" id="SSF55797">
    <property type="entry name" value="PR-1-like"/>
    <property type="match status" value="1"/>
</dbReference>
<dbReference type="OrthoDB" id="43654at2759"/>
<organism evidence="3 4">
    <name type="scientific">Mytilus edulis</name>
    <name type="common">Blue mussel</name>
    <dbReference type="NCBI Taxonomy" id="6550"/>
    <lineage>
        <taxon>Eukaryota</taxon>
        <taxon>Metazoa</taxon>
        <taxon>Spiralia</taxon>
        <taxon>Lophotrochozoa</taxon>
        <taxon>Mollusca</taxon>
        <taxon>Bivalvia</taxon>
        <taxon>Autobranchia</taxon>
        <taxon>Pteriomorphia</taxon>
        <taxon>Mytilida</taxon>
        <taxon>Mytiloidea</taxon>
        <taxon>Mytilidae</taxon>
        <taxon>Mytilinae</taxon>
        <taxon>Mytilus</taxon>
    </lineage>
</organism>
<dbReference type="InterPro" id="IPR035940">
    <property type="entry name" value="CAP_sf"/>
</dbReference>
<feature type="compositionally biased region" description="Polar residues" evidence="1">
    <location>
        <begin position="232"/>
        <end position="249"/>
    </location>
</feature>
<dbReference type="SMART" id="SM00198">
    <property type="entry name" value="SCP"/>
    <property type="match status" value="1"/>
</dbReference>
<dbReference type="PRINTS" id="PR00838">
    <property type="entry name" value="V5ALLERGEN"/>
</dbReference>
<gene>
    <name evidence="3" type="ORF">MEDL_6864</name>
</gene>
<evidence type="ECO:0000313" key="4">
    <source>
        <dbReference type="Proteomes" id="UP000683360"/>
    </source>
</evidence>
<accession>A0A8S3QAD9</accession>
<dbReference type="PANTHER" id="PTHR10334">
    <property type="entry name" value="CYSTEINE-RICH SECRETORY PROTEIN-RELATED"/>
    <property type="match status" value="1"/>
</dbReference>
<proteinExistence type="predicted"/>
<feature type="domain" description="SCP" evidence="2">
    <location>
        <begin position="68"/>
        <end position="222"/>
    </location>
</feature>
<dbReference type="InterPro" id="IPR014044">
    <property type="entry name" value="CAP_dom"/>
</dbReference>
<dbReference type="Pfam" id="PF00188">
    <property type="entry name" value="CAP"/>
    <property type="match status" value="1"/>
</dbReference>
<reference evidence="3" key="1">
    <citation type="submission" date="2021-03" db="EMBL/GenBank/DDBJ databases">
        <authorList>
            <person name="Bekaert M."/>
        </authorList>
    </citation>
    <scope>NUCLEOTIDE SEQUENCE</scope>
</reference>
<feature type="region of interest" description="Disordered" evidence="1">
    <location>
        <begin position="229"/>
        <end position="249"/>
    </location>
</feature>
<name>A0A8S3QAD9_MYTED</name>
<dbReference type="Proteomes" id="UP000683360">
    <property type="component" value="Unassembled WGS sequence"/>
</dbReference>
<dbReference type="InterPro" id="IPR002413">
    <property type="entry name" value="V5_allergen-like"/>
</dbReference>
<keyword evidence="4" id="KW-1185">Reference proteome</keyword>
<feature type="region of interest" description="Disordered" evidence="1">
    <location>
        <begin position="29"/>
        <end position="48"/>
    </location>
</feature>
<protein>
    <submittedName>
        <fullName evidence="3">PI16</fullName>
    </submittedName>
</protein>
<dbReference type="EMBL" id="CAJPWZ010000368">
    <property type="protein sequence ID" value="CAG2191638.1"/>
    <property type="molecule type" value="Genomic_DNA"/>
</dbReference>
<evidence type="ECO:0000256" key="1">
    <source>
        <dbReference type="SAM" id="MobiDB-lite"/>
    </source>
</evidence>